<dbReference type="Proteomes" id="UP000018817">
    <property type="component" value="Unassembled WGS sequence"/>
</dbReference>
<dbReference type="EMBL" id="KI669595">
    <property type="protein sequence ID" value="ETN06631.1"/>
    <property type="molecule type" value="Genomic_DNA"/>
</dbReference>
<protein>
    <submittedName>
        <fullName evidence="2">Uncharacterized protein</fullName>
    </submittedName>
</protein>
<evidence type="ECO:0000313" key="3">
    <source>
        <dbReference type="Proteomes" id="UP000018817"/>
    </source>
</evidence>
<dbReference type="VEuPathDB" id="FungiDB:PPTG_23327"/>
<reference evidence="2 3" key="2">
    <citation type="submission" date="2013-11" db="EMBL/GenBank/DDBJ databases">
        <title>The Genome Sequence of Phytophthora parasitica INRA-310.</title>
        <authorList>
            <consortium name="The Broad Institute Genomics Platform"/>
            <person name="Russ C."/>
            <person name="Tyler B."/>
            <person name="Panabieres F."/>
            <person name="Shan W."/>
            <person name="Tripathy S."/>
            <person name="Grunwald N."/>
            <person name="Machado M."/>
            <person name="Johnson C.S."/>
            <person name="Arredondo F."/>
            <person name="Hong C."/>
            <person name="Coffey M."/>
            <person name="Young S.K."/>
            <person name="Zeng Q."/>
            <person name="Gargeya S."/>
            <person name="Fitzgerald M."/>
            <person name="Abouelleil A."/>
            <person name="Alvarado L."/>
            <person name="Chapman S.B."/>
            <person name="Gainer-Dewar J."/>
            <person name="Goldberg J."/>
            <person name="Griggs A."/>
            <person name="Gujja S."/>
            <person name="Hansen M."/>
            <person name="Howarth C."/>
            <person name="Imamovic A."/>
            <person name="Ireland A."/>
            <person name="Larimer J."/>
            <person name="McCowan C."/>
            <person name="Murphy C."/>
            <person name="Pearson M."/>
            <person name="Poon T.W."/>
            <person name="Priest M."/>
            <person name="Roberts A."/>
            <person name="Saif S."/>
            <person name="Shea T."/>
            <person name="Sykes S."/>
            <person name="Wortman J."/>
            <person name="Nusbaum C."/>
            <person name="Birren B."/>
        </authorList>
    </citation>
    <scope>NUCLEOTIDE SEQUENCE [LARGE SCALE GENOMIC DNA]</scope>
    <source>
        <strain evidence="2 3">INRA-310</strain>
    </source>
</reference>
<dbReference type="RefSeq" id="XP_008908123.1">
    <property type="nucleotide sequence ID" value="XM_008909875.1"/>
</dbReference>
<proteinExistence type="predicted"/>
<name>W2Q157_PHYN3</name>
<organism evidence="2 3">
    <name type="scientific">Phytophthora nicotianae (strain INRA-310)</name>
    <name type="common">Phytophthora parasitica</name>
    <dbReference type="NCBI Taxonomy" id="761204"/>
    <lineage>
        <taxon>Eukaryota</taxon>
        <taxon>Sar</taxon>
        <taxon>Stramenopiles</taxon>
        <taxon>Oomycota</taxon>
        <taxon>Peronosporomycetes</taxon>
        <taxon>Peronosporales</taxon>
        <taxon>Peronosporaceae</taxon>
        <taxon>Phytophthora</taxon>
    </lineage>
</organism>
<accession>W2Q157</accession>
<evidence type="ECO:0000256" key="1">
    <source>
        <dbReference type="SAM" id="MobiDB-lite"/>
    </source>
</evidence>
<dbReference type="AlphaFoldDB" id="W2Q157"/>
<feature type="compositionally biased region" description="Basic and acidic residues" evidence="1">
    <location>
        <begin position="44"/>
        <end position="63"/>
    </location>
</feature>
<evidence type="ECO:0000313" key="2">
    <source>
        <dbReference type="EMBL" id="ETN06631.1"/>
    </source>
</evidence>
<feature type="region of interest" description="Disordered" evidence="1">
    <location>
        <begin position="44"/>
        <end position="113"/>
    </location>
</feature>
<sequence>MDGREKACWIDRNEYEKLHRSGRVVEDPDIEEVVNDGEMRNRNDWWLDGEESHTKDRTERTATDAKGTSEFAGKAPDLKETLKSAGEATDATATSKSIDDDERELGFRTSSES</sequence>
<gene>
    <name evidence="2" type="ORF">PPTG_23327</name>
</gene>
<reference evidence="3" key="1">
    <citation type="submission" date="2011-12" db="EMBL/GenBank/DDBJ databases">
        <authorList>
            <consortium name="The Broad Institute Genome Sequencing Platform"/>
            <person name="Russ C."/>
            <person name="Tyler B."/>
            <person name="Panabieres F."/>
            <person name="Shan W."/>
            <person name="Tripathy S."/>
            <person name="Grunwald N."/>
            <person name="Machado M."/>
            <person name="Young S.K."/>
            <person name="Zeng Q."/>
            <person name="Gargeya S."/>
            <person name="Fitzgerald M."/>
            <person name="Haas B."/>
            <person name="Abouelleil A."/>
            <person name="Alvarado L."/>
            <person name="Arachchi H.M."/>
            <person name="Berlin A."/>
            <person name="Chapman S.B."/>
            <person name="Gearin G."/>
            <person name="Goldberg J."/>
            <person name="Griggs A."/>
            <person name="Gujja S."/>
            <person name="Hansen M."/>
            <person name="Heiman D."/>
            <person name="Howarth C."/>
            <person name="Larimer J."/>
            <person name="Lui A."/>
            <person name="MacDonald P.J.P."/>
            <person name="McCowen C."/>
            <person name="Montmayeur A."/>
            <person name="Murphy C."/>
            <person name="Neiman D."/>
            <person name="Pearson M."/>
            <person name="Priest M."/>
            <person name="Roberts A."/>
            <person name="Saif S."/>
            <person name="Shea T."/>
            <person name="Sisk P."/>
            <person name="Stolte C."/>
            <person name="Sykes S."/>
            <person name="Wortman J."/>
            <person name="Nusbaum C."/>
            <person name="Birren B."/>
        </authorList>
    </citation>
    <scope>NUCLEOTIDE SEQUENCE [LARGE SCALE GENOMIC DNA]</scope>
    <source>
        <strain evidence="3">INRA-310</strain>
    </source>
</reference>
<dbReference type="GeneID" id="20191926"/>